<dbReference type="Proteomes" id="UP000782312">
    <property type="component" value="Unassembled WGS sequence"/>
</dbReference>
<evidence type="ECO:0000313" key="3">
    <source>
        <dbReference type="Proteomes" id="UP000782312"/>
    </source>
</evidence>
<keyword evidence="1" id="KW-0175">Coiled coil</keyword>
<dbReference type="PIRSF" id="PIRSF010256">
    <property type="entry name" value="CoxE_vWa"/>
    <property type="match status" value="1"/>
</dbReference>
<comment type="caution">
    <text evidence="2">The sequence shown here is derived from an EMBL/GenBank/DDBJ whole genome shotgun (WGS) entry which is preliminary data.</text>
</comment>
<dbReference type="AlphaFoldDB" id="A0A932I196"/>
<dbReference type="InterPro" id="IPR036465">
    <property type="entry name" value="vWFA_dom_sf"/>
</dbReference>
<organism evidence="2 3">
    <name type="scientific">Tectimicrobiota bacterium</name>
    <dbReference type="NCBI Taxonomy" id="2528274"/>
    <lineage>
        <taxon>Bacteria</taxon>
        <taxon>Pseudomonadati</taxon>
        <taxon>Nitrospinota/Tectimicrobiota group</taxon>
        <taxon>Candidatus Tectimicrobiota</taxon>
    </lineage>
</organism>
<dbReference type="PANTHER" id="PTHR39338">
    <property type="entry name" value="BLL5662 PROTEIN-RELATED"/>
    <property type="match status" value="1"/>
</dbReference>
<proteinExistence type="predicted"/>
<gene>
    <name evidence="2" type="ORF">HYZ11_07400</name>
</gene>
<feature type="coiled-coil region" evidence="1">
    <location>
        <begin position="153"/>
        <end position="197"/>
    </location>
</feature>
<dbReference type="InterPro" id="IPR011195">
    <property type="entry name" value="UCP010256"/>
</dbReference>
<evidence type="ECO:0000313" key="2">
    <source>
        <dbReference type="EMBL" id="MBI3127414.1"/>
    </source>
</evidence>
<reference evidence="2" key="1">
    <citation type="submission" date="2020-07" db="EMBL/GenBank/DDBJ databases">
        <title>Huge and variable diversity of episymbiotic CPR bacteria and DPANN archaea in groundwater ecosystems.</title>
        <authorList>
            <person name="He C.Y."/>
            <person name="Keren R."/>
            <person name="Whittaker M."/>
            <person name="Farag I.F."/>
            <person name="Doudna J."/>
            <person name="Cate J.H.D."/>
            <person name="Banfield J.F."/>
        </authorList>
    </citation>
    <scope>NUCLEOTIDE SEQUENCE</scope>
    <source>
        <strain evidence="2">NC_groundwater_763_Ag_S-0.2um_68_21</strain>
    </source>
</reference>
<accession>A0A932I196</accession>
<dbReference type="PANTHER" id="PTHR39338:SF5">
    <property type="entry name" value="BLR6139 PROTEIN"/>
    <property type="match status" value="1"/>
</dbReference>
<dbReference type="InterPro" id="IPR008912">
    <property type="entry name" value="Uncharacterised_CoxE"/>
</dbReference>
<dbReference type="EMBL" id="JACPUR010000017">
    <property type="protein sequence ID" value="MBI3127414.1"/>
    <property type="molecule type" value="Genomic_DNA"/>
</dbReference>
<protein>
    <submittedName>
        <fullName evidence="2">VWA domain-containing protein</fullName>
    </submittedName>
</protein>
<dbReference type="Pfam" id="PF05762">
    <property type="entry name" value="VWA_CoxE"/>
    <property type="match status" value="1"/>
</dbReference>
<dbReference type="SUPFAM" id="SSF53300">
    <property type="entry name" value="vWA-like"/>
    <property type="match status" value="1"/>
</dbReference>
<sequence length="465" mass="52834">MDRRMVDFVHALRASGVRVSLAESEDAFKAAAQIGVKDRQEFRNALRLTLVKEEHHIPPFDRLFPLFFGADEPPAMDDAMDGMGGEDADMLKEALERLAEMLGPEALKKLLEHLLKGRPLSRGEMDALGREAGLPMAGRPSQAPWMEGRMKRALGLEEMMQALMELLAELAAQGMGQEALERLAEAAGINREALEEQIRREVGSSIARRMREEYEKQPPMDDVMDLPFKGLGEREIERLREEVRRLAAHLRSRAALRHRRSKKGRIDMRGTMRANLRYGGVPLELRRKRRVLKPKLVLLCDVSTSVRHCAEFMLTLIYELQDQVARARSYAFIDRLIDISHWFEESRPQRAVARVLKELPPGSYNTDLGASLSTLCRDHMGDIDRRTTVIFLGDGRNNFNDPRLDCVEALKGRARRIVWMNPEAPYLWGTGDSDMPAYVPYCDALHEVGNLGQLARAVERLFDGR</sequence>
<name>A0A932I196_UNCTE</name>
<evidence type="ECO:0000256" key="1">
    <source>
        <dbReference type="SAM" id="Coils"/>
    </source>
</evidence>